<organism evidence="1 2">
    <name type="scientific">Dreissena polymorpha</name>
    <name type="common">Zebra mussel</name>
    <name type="synonym">Mytilus polymorpha</name>
    <dbReference type="NCBI Taxonomy" id="45954"/>
    <lineage>
        <taxon>Eukaryota</taxon>
        <taxon>Metazoa</taxon>
        <taxon>Spiralia</taxon>
        <taxon>Lophotrochozoa</taxon>
        <taxon>Mollusca</taxon>
        <taxon>Bivalvia</taxon>
        <taxon>Autobranchia</taxon>
        <taxon>Heteroconchia</taxon>
        <taxon>Euheterodonta</taxon>
        <taxon>Imparidentia</taxon>
        <taxon>Neoheterodontei</taxon>
        <taxon>Myida</taxon>
        <taxon>Dreissenoidea</taxon>
        <taxon>Dreissenidae</taxon>
        <taxon>Dreissena</taxon>
    </lineage>
</organism>
<sequence>MMRSMNFMEWLMNLMARLLLRLSLFGRWITRDWAHSLDHLFSSQIFLHSAVIAAVVASSQCLISSKGTGDVPACILRSASSNSAFDMDKLSSSASDMGSL</sequence>
<reference evidence="1" key="1">
    <citation type="journal article" date="2019" name="bioRxiv">
        <title>The Genome of the Zebra Mussel, Dreissena polymorpha: A Resource for Invasive Species Research.</title>
        <authorList>
            <person name="McCartney M.A."/>
            <person name="Auch B."/>
            <person name="Kono T."/>
            <person name="Mallez S."/>
            <person name="Zhang Y."/>
            <person name="Obille A."/>
            <person name="Becker A."/>
            <person name="Abrahante J.E."/>
            <person name="Garbe J."/>
            <person name="Badalamenti J.P."/>
            <person name="Herman A."/>
            <person name="Mangelson H."/>
            <person name="Liachko I."/>
            <person name="Sullivan S."/>
            <person name="Sone E.D."/>
            <person name="Koren S."/>
            <person name="Silverstein K.A.T."/>
            <person name="Beckman K.B."/>
            <person name="Gohl D.M."/>
        </authorList>
    </citation>
    <scope>NUCLEOTIDE SEQUENCE</scope>
    <source>
        <strain evidence="1">Duluth1</strain>
        <tissue evidence="1">Whole animal</tissue>
    </source>
</reference>
<dbReference type="Proteomes" id="UP000828390">
    <property type="component" value="Unassembled WGS sequence"/>
</dbReference>
<evidence type="ECO:0000313" key="2">
    <source>
        <dbReference type="Proteomes" id="UP000828390"/>
    </source>
</evidence>
<keyword evidence="2" id="KW-1185">Reference proteome</keyword>
<proteinExistence type="predicted"/>
<protein>
    <submittedName>
        <fullName evidence="1">Uncharacterized protein</fullName>
    </submittedName>
</protein>
<dbReference type="EMBL" id="JAIWYP010000002">
    <property type="protein sequence ID" value="KAH3864687.1"/>
    <property type="molecule type" value="Genomic_DNA"/>
</dbReference>
<name>A0A9D4LVU0_DREPO</name>
<dbReference type="AlphaFoldDB" id="A0A9D4LVU0"/>
<evidence type="ECO:0000313" key="1">
    <source>
        <dbReference type="EMBL" id="KAH3864687.1"/>
    </source>
</evidence>
<reference evidence="1" key="2">
    <citation type="submission" date="2020-11" db="EMBL/GenBank/DDBJ databases">
        <authorList>
            <person name="McCartney M.A."/>
            <person name="Auch B."/>
            <person name="Kono T."/>
            <person name="Mallez S."/>
            <person name="Becker A."/>
            <person name="Gohl D.M."/>
            <person name="Silverstein K.A.T."/>
            <person name="Koren S."/>
            <person name="Bechman K.B."/>
            <person name="Herman A."/>
            <person name="Abrahante J.E."/>
            <person name="Garbe J."/>
        </authorList>
    </citation>
    <scope>NUCLEOTIDE SEQUENCE</scope>
    <source>
        <strain evidence="1">Duluth1</strain>
        <tissue evidence="1">Whole animal</tissue>
    </source>
</reference>
<comment type="caution">
    <text evidence="1">The sequence shown here is derived from an EMBL/GenBank/DDBJ whole genome shotgun (WGS) entry which is preliminary data.</text>
</comment>
<accession>A0A9D4LVU0</accession>
<gene>
    <name evidence="1" type="ORF">DPMN_027712</name>
</gene>